<evidence type="ECO:0000313" key="2">
    <source>
        <dbReference type="EMBL" id="WRL63681.1"/>
    </source>
</evidence>
<protein>
    <submittedName>
        <fullName evidence="2">Uncharacterized protein</fullName>
    </submittedName>
</protein>
<organism evidence="2 3">
    <name type="scientific">Blastococcus brunescens</name>
    <dbReference type="NCBI Taxonomy" id="1564165"/>
    <lineage>
        <taxon>Bacteria</taxon>
        <taxon>Bacillati</taxon>
        <taxon>Actinomycetota</taxon>
        <taxon>Actinomycetes</taxon>
        <taxon>Geodermatophilales</taxon>
        <taxon>Geodermatophilaceae</taxon>
        <taxon>Blastococcus</taxon>
    </lineage>
</organism>
<dbReference type="RefSeq" id="WP_324275016.1">
    <property type="nucleotide sequence ID" value="NZ_CP141261.1"/>
</dbReference>
<accession>A0ABZ1B0G9</accession>
<keyword evidence="3" id="KW-1185">Reference proteome</keyword>
<name>A0ABZ1B0G9_9ACTN</name>
<evidence type="ECO:0000313" key="3">
    <source>
        <dbReference type="Proteomes" id="UP001324287"/>
    </source>
</evidence>
<sequence length="83" mass="8574">MPLRPLVRTDGYLPIEDHGLIGDGLTCALVARDGSIPGCACRTSTAARSWRGSSTSTAAAPWTSPRSDSRALGSATCPTPGSW</sequence>
<dbReference type="EMBL" id="CP141261">
    <property type="protein sequence ID" value="WRL63681.1"/>
    <property type="molecule type" value="Genomic_DNA"/>
</dbReference>
<proteinExistence type="predicted"/>
<feature type="compositionally biased region" description="Low complexity" evidence="1">
    <location>
        <begin position="53"/>
        <end position="66"/>
    </location>
</feature>
<evidence type="ECO:0000256" key="1">
    <source>
        <dbReference type="SAM" id="MobiDB-lite"/>
    </source>
</evidence>
<gene>
    <name evidence="2" type="ORF">U6N30_29145</name>
</gene>
<reference evidence="2 3" key="1">
    <citation type="submission" date="2023-12" db="EMBL/GenBank/DDBJ databases">
        <title>Blastococcus brunescens sp. nov., an actonobacterium isolated from sandstone collected in sahara desert.</title>
        <authorList>
            <person name="Gtari M."/>
            <person name="Ghodhbane F."/>
        </authorList>
    </citation>
    <scope>NUCLEOTIDE SEQUENCE [LARGE SCALE GENOMIC DNA]</scope>
    <source>
        <strain evidence="2 3">BMG 8361</strain>
    </source>
</reference>
<dbReference type="Proteomes" id="UP001324287">
    <property type="component" value="Chromosome"/>
</dbReference>
<feature type="region of interest" description="Disordered" evidence="1">
    <location>
        <begin position="51"/>
        <end position="83"/>
    </location>
</feature>